<dbReference type="RefSeq" id="WP_066655073.1">
    <property type="nucleotide sequence ID" value="NZ_CBCSCL010000017.1"/>
</dbReference>
<organism evidence="1 2">
    <name type="scientific">Bordetella flabilis</name>
    <dbReference type="NCBI Taxonomy" id="463014"/>
    <lineage>
        <taxon>Bacteria</taxon>
        <taxon>Pseudomonadati</taxon>
        <taxon>Pseudomonadota</taxon>
        <taxon>Betaproteobacteria</taxon>
        <taxon>Burkholderiales</taxon>
        <taxon>Alcaligenaceae</taxon>
        <taxon>Bordetella</taxon>
    </lineage>
</organism>
<dbReference type="KEGG" id="bfz:BAU07_06325"/>
<name>A0A193GAX9_9BORD</name>
<gene>
    <name evidence="1" type="ORF">BAU07_06325</name>
</gene>
<dbReference type="OrthoDB" id="8636679at2"/>
<reference evidence="1 2" key="1">
    <citation type="submission" date="2016-06" db="EMBL/GenBank/DDBJ databases">
        <title>Complete genome sequences of Bordetella bronchialis and Bordetella flabilis.</title>
        <authorList>
            <person name="LiPuma J.J."/>
            <person name="Spilker T."/>
        </authorList>
    </citation>
    <scope>NUCLEOTIDE SEQUENCE [LARGE SCALE GENOMIC DNA]</scope>
    <source>
        <strain evidence="1 2">AU10664</strain>
    </source>
</reference>
<dbReference type="EMBL" id="CP016172">
    <property type="protein sequence ID" value="ANN76778.1"/>
    <property type="molecule type" value="Genomic_DNA"/>
</dbReference>
<dbReference type="Proteomes" id="UP000091926">
    <property type="component" value="Chromosome"/>
</dbReference>
<keyword evidence="2" id="KW-1185">Reference proteome</keyword>
<protein>
    <submittedName>
        <fullName evidence="1">Uncharacterized protein</fullName>
    </submittedName>
</protein>
<evidence type="ECO:0000313" key="2">
    <source>
        <dbReference type="Proteomes" id="UP000091926"/>
    </source>
</evidence>
<sequence length="98" mass="11478">MKAMYWVSNISSWSYIDMAGKTHGRIDWFDNIRDMGYWWQTSHENGIAFTIEAAKRSVEEALWRRSMALAALYDHSSYAAWDEEDEVRAPVDESPRPD</sequence>
<evidence type="ECO:0000313" key="1">
    <source>
        <dbReference type="EMBL" id="ANN76778.1"/>
    </source>
</evidence>
<proteinExistence type="predicted"/>
<dbReference type="AlphaFoldDB" id="A0A193GAX9"/>
<accession>A0A193GAX9</accession>